<gene>
    <name evidence="6" type="ORF">SDC9_21017</name>
</gene>
<dbReference type="InterPro" id="IPR000055">
    <property type="entry name" value="Restrct_endonuc_typeI_TRD"/>
</dbReference>
<dbReference type="PANTHER" id="PTHR43140">
    <property type="entry name" value="TYPE-1 RESTRICTION ENZYME ECOKI SPECIFICITY PROTEIN"/>
    <property type="match status" value="1"/>
</dbReference>
<dbReference type="GO" id="GO:0003677">
    <property type="term" value="F:DNA binding"/>
    <property type="evidence" value="ECO:0007669"/>
    <property type="project" value="UniProtKB-KW"/>
</dbReference>
<dbReference type="AlphaFoldDB" id="A0A644U8C2"/>
<dbReference type="InterPro" id="IPR044946">
    <property type="entry name" value="Restrct_endonuc_typeI_TRD_sf"/>
</dbReference>
<protein>
    <recommendedName>
        <fullName evidence="5">Type I restriction modification DNA specificity domain-containing protein</fullName>
    </recommendedName>
</protein>
<accession>A0A644U8C2</accession>
<evidence type="ECO:0000256" key="4">
    <source>
        <dbReference type="SAM" id="Coils"/>
    </source>
</evidence>
<keyword evidence="2" id="KW-0680">Restriction system</keyword>
<keyword evidence="4" id="KW-0175">Coiled coil</keyword>
<dbReference type="Gene3D" id="3.90.220.20">
    <property type="entry name" value="DNA methylase specificity domains"/>
    <property type="match status" value="2"/>
</dbReference>
<evidence type="ECO:0000256" key="1">
    <source>
        <dbReference type="ARBA" id="ARBA00010923"/>
    </source>
</evidence>
<dbReference type="CDD" id="cd17283">
    <property type="entry name" value="RMtype1_S_Hpy180ORF7835P_TRD2-CR2_like"/>
    <property type="match status" value="1"/>
</dbReference>
<dbReference type="SUPFAM" id="SSF116734">
    <property type="entry name" value="DNA methylase specificity domain"/>
    <property type="match status" value="2"/>
</dbReference>
<proteinExistence type="inferred from homology"/>
<organism evidence="6">
    <name type="scientific">bioreactor metagenome</name>
    <dbReference type="NCBI Taxonomy" id="1076179"/>
    <lineage>
        <taxon>unclassified sequences</taxon>
        <taxon>metagenomes</taxon>
        <taxon>ecological metagenomes</taxon>
    </lineage>
</organism>
<keyword evidence="3" id="KW-0238">DNA-binding</keyword>
<evidence type="ECO:0000313" key="6">
    <source>
        <dbReference type="EMBL" id="MPL75195.1"/>
    </source>
</evidence>
<comment type="caution">
    <text evidence="6">The sequence shown here is derived from an EMBL/GenBank/DDBJ whole genome shotgun (WGS) entry which is preliminary data.</text>
</comment>
<dbReference type="GO" id="GO:0009307">
    <property type="term" value="P:DNA restriction-modification system"/>
    <property type="evidence" value="ECO:0007669"/>
    <property type="project" value="UniProtKB-KW"/>
</dbReference>
<feature type="domain" description="Type I restriction modification DNA specificity" evidence="5">
    <location>
        <begin position="200"/>
        <end position="377"/>
    </location>
</feature>
<evidence type="ECO:0000256" key="3">
    <source>
        <dbReference type="ARBA" id="ARBA00023125"/>
    </source>
</evidence>
<dbReference type="Pfam" id="PF01420">
    <property type="entry name" value="Methylase_S"/>
    <property type="match status" value="2"/>
</dbReference>
<feature type="coiled-coil region" evidence="4">
    <location>
        <begin position="365"/>
        <end position="392"/>
    </location>
</feature>
<evidence type="ECO:0000259" key="5">
    <source>
        <dbReference type="Pfam" id="PF01420"/>
    </source>
</evidence>
<dbReference type="CDD" id="cd17260">
    <property type="entry name" value="RMtype1_S_EcoEI-TRD1-CR1_like"/>
    <property type="match status" value="1"/>
</dbReference>
<comment type="similarity">
    <text evidence="1">Belongs to the type-I restriction system S methylase family.</text>
</comment>
<evidence type="ECO:0000256" key="2">
    <source>
        <dbReference type="ARBA" id="ARBA00022747"/>
    </source>
</evidence>
<dbReference type="PANTHER" id="PTHR43140:SF1">
    <property type="entry name" value="TYPE I RESTRICTION ENZYME ECOKI SPECIFICITY SUBUNIT"/>
    <property type="match status" value="1"/>
</dbReference>
<sequence>MTWIKKKLGEVLTIERGGSPRPIDKYLTNSPDGINWIKISDATASDKCIFETKEKITKEGLHKTRMVNEGDFILSNSMSFGRPYIMKTSGCIHDGWLVLKEKGQKIFDTEFLYYLLSSPYVFNQFDYLAAGSTVRNLNIALVSSVEVPIPPLPEQQRIVSILDEAFAAIARAKANAEQNLKNAKELFESYLQGVFENKGDDWEEKKLGKVFVIKPLKKEAKEKLSDNDLVSFLPMEDLGVCENEIKPIKKRPLKDVAGSYTYFAENDVLLAKITPCFENGKLGVAKNLINGIGFGSSEYIVFRCPENIVPEFLFYFLSRESLRKEGKKYMSGAVGHKRVSKDWIENYIFSFPKSKEEQQAIIHQLDALRAETQKLEAVYQQKLLNLEELKKSVLQKAFAGELT</sequence>
<name>A0A644U8C2_9ZZZZ</name>
<dbReference type="InterPro" id="IPR051212">
    <property type="entry name" value="Type-I_RE_S_subunit"/>
</dbReference>
<dbReference type="EMBL" id="VSSQ01000086">
    <property type="protein sequence ID" value="MPL75195.1"/>
    <property type="molecule type" value="Genomic_DNA"/>
</dbReference>
<reference evidence="6" key="1">
    <citation type="submission" date="2019-08" db="EMBL/GenBank/DDBJ databases">
        <authorList>
            <person name="Kucharzyk K."/>
            <person name="Murdoch R.W."/>
            <person name="Higgins S."/>
            <person name="Loffler F."/>
        </authorList>
    </citation>
    <scope>NUCLEOTIDE SEQUENCE</scope>
</reference>
<feature type="domain" description="Type I restriction modification DNA specificity" evidence="5">
    <location>
        <begin position="2"/>
        <end position="171"/>
    </location>
</feature>
<feature type="coiled-coil region" evidence="4">
    <location>
        <begin position="166"/>
        <end position="193"/>
    </location>
</feature>